<dbReference type="AlphaFoldDB" id="A0AAN8M2C9"/>
<organism evidence="2 3">
    <name type="scientific">Coregonus suidteri</name>
    <dbReference type="NCBI Taxonomy" id="861788"/>
    <lineage>
        <taxon>Eukaryota</taxon>
        <taxon>Metazoa</taxon>
        <taxon>Chordata</taxon>
        <taxon>Craniata</taxon>
        <taxon>Vertebrata</taxon>
        <taxon>Euteleostomi</taxon>
        <taxon>Actinopterygii</taxon>
        <taxon>Neopterygii</taxon>
        <taxon>Teleostei</taxon>
        <taxon>Protacanthopterygii</taxon>
        <taxon>Salmoniformes</taxon>
        <taxon>Salmonidae</taxon>
        <taxon>Coregoninae</taxon>
        <taxon>Coregonus</taxon>
    </lineage>
</organism>
<comment type="similarity">
    <text evidence="1">Belongs to the class-I aminoacyl-tRNA synthetase family.</text>
</comment>
<gene>
    <name evidence="2" type="ORF">J4Q44_G00128720</name>
</gene>
<dbReference type="Proteomes" id="UP001356427">
    <property type="component" value="Unassembled WGS sequence"/>
</dbReference>
<name>A0AAN8M2C9_9TELE</name>
<dbReference type="GO" id="GO:0005524">
    <property type="term" value="F:ATP binding"/>
    <property type="evidence" value="ECO:0007669"/>
    <property type="project" value="InterPro"/>
</dbReference>
<evidence type="ECO:0000313" key="3">
    <source>
        <dbReference type="Proteomes" id="UP001356427"/>
    </source>
</evidence>
<proteinExistence type="inferred from homology"/>
<protein>
    <submittedName>
        <fullName evidence="2">Uncharacterized protein</fullName>
    </submittedName>
</protein>
<dbReference type="SUPFAM" id="SSF52374">
    <property type="entry name" value="Nucleotidylyl transferase"/>
    <property type="match status" value="1"/>
</dbReference>
<dbReference type="PANTHER" id="PTHR45794:SF1">
    <property type="entry name" value="LEUCINE--TRNA LIGASE, CYTOPLASMIC"/>
    <property type="match status" value="1"/>
</dbReference>
<dbReference type="InterPro" id="IPR014729">
    <property type="entry name" value="Rossmann-like_a/b/a_fold"/>
</dbReference>
<dbReference type="Gene3D" id="3.40.50.620">
    <property type="entry name" value="HUPs"/>
    <property type="match status" value="1"/>
</dbReference>
<keyword evidence="3" id="KW-1185">Reference proteome</keyword>
<evidence type="ECO:0000313" key="2">
    <source>
        <dbReference type="EMBL" id="KAK6317472.1"/>
    </source>
</evidence>
<dbReference type="EMBL" id="JAGTTL010000010">
    <property type="protein sequence ID" value="KAK6317472.1"/>
    <property type="molecule type" value="Genomic_DNA"/>
</dbReference>
<reference evidence="2 3" key="1">
    <citation type="submission" date="2021-04" db="EMBL/GenBank/DDBJ databases">
        <authorList>
            <person name="De Guttry C."/>
            <person name="Zahm M."/>
            <person name="Klopp C."/>
            <person name="Cabau C."/>
            <person name="Louis A."/>
            <person name="Berthelot C."/>
            <person name="Parey E."/>
            <person name="Roest Crollius H."/>
            <person name="Montfort J."/>
            <person name="Robinson-Rechavi M."/>
            <person name="Bucao C."/>
            <person name="Bouchez O."/>
            <person name="Gislard M."/>
            <person name="Lluch J."/>
            <person name="Milhes M."/>
            <person name="Lampietro C."/>
            <person name="Lopez Roques C."/>
            <person name="Donnadieu C."/>
            <person name="Braasch I."/>
            <person name="Desvignes T."/>
            <person name="Postlethwait J."/>
            <person name="Bobe J."/>
            <person name="Wedekind C."/>
            <person name="Guiguen Y."/>
        </authorList>
    </citation>
    <scope>NUCLEOTIDE SEQUENCE [LARGE SCALE GENOMIC DNA]</scope>
    <source>
        <strain evidence="2">Cs_M1</strain>
        <tissue evidence="2">Blood</tissue>
    </source>
</reference>
<evidence type="ECO:0000256" key="1">
    <source>
        <dbReference type="ARBA" id="ARBA00005594"/>
    </source>
</evidence>
<accession>A0AAN8M2C9</accession>
<dbReference type="GO" id="GO:0006429">
    <property type="term" value="P:leucyl-tRNA aminoacylation"/>
    <property type="evidence" value="ECO:0007669"/>
    <property type="project" value="InterPro"/>
</dbReference>
<dbReference type="GO" id="GO:0004823">
    <property type="term" value="F:leucine-tRNA ligase activity"/>
    <property type="evidence" value="ECO:0007669"/>
    <property type="project" value="InterPro"/>
</dbReference>
<comment type="caution">
    <text evidence="2">The sequence shown here is derived from an EMBL/GenBank/DDBJ whole genome shotgun (WGS) entry which is preliminary data.</text>
</comment>
<dbReference type="PANTHER" id="PTHR45794">
    <property type="entry name" value="LEUCYL-TRNA SYNTHETASE"/>
    <property type="match status" value="1"/>
</dbReference>
<dbReference type="InterPro" id="IPR004493">
    <property type="entry name" value="Leu-tRNA-synth_Ia_arc/euk"/>
</dbReference>
<sequence length="93" mass="10780">MESLSDSTIYMTYYTVAHFLQGGVLNGQGPSPVGIKPEQMTRVVWDFIFFKSSPFPKTDIPKEHLQRLRREFEYWYPVDARVPGKDLAPNRLS</sequence>